<dbReference type="Gene3D" id="3.40.50.1820">
    <property type="entry name" value="alpha/beta hydrolase"/>
    <property type="match status" value="1"/>
</dbReference>
<accession>A0A8S1E6T3</accession>
<dbReference type="CDD" id="cd00519">
    <property type="entry name" value="Lipase_3"/>
    <property type="match status" value="1"/>
</dbReference>
<dbReference type="EMBL" id="CADEPM010000001">
    <property type="protein sequence ID" value="CAB3397515.1"/>
    <property type="molecule type" value="Genomic_DNA"/>
</dbReference>
<dbReference type="AlphaFoldDB" id="A0A8S1E6T3"/>
<feature type="domain" description="Fungal lipase-type" evidence="2">
    <location>
        <begin position="95"/>
        <end position="231"/>
    </location>
</feature>
<evidence type="ECO:0000313" key="4">
    <source>
        <dbReference type="Proteomes" id="UP000494206"/>
    </source>
</evidence>
<evidence type="ECO:0000259" key="2">
    <source>
        <dbReference type="Pfam" id="PF01764"/>
    </source>
</evidence>
<evidence type="ECO:0000313" key="3">
    <source>
        <dbReference type="EMBL" id="CAB3397515.1"/>
    </source>
</evidence>
<comment type="caution">
    <text evidence="3">The sequence shown here is derived from an EMBL/GenBank/DDBJ whole genome shotgun (WGS) entry which is preliminary data.</text>
</comment>
<gene>
    <name evidence="3" type="ORF">CBOVIS_LOCUS912</name>
</gene>
<keyword evidence="4" id="KW-1185">Reference proteome</keyword>
<dbReference type="Proteomes" id="UP000494206">
    <property type="component" value="Unassembled WGS sequence"/>
</dbReference>
<reference evidence="3 4" key="1">
    <citation type="submission" date="2020-04" db="EMBL/GenBank/DDBJ databases">
        <authorList>
            <person name="Laetsch R D."/>
            <person name="Stevens L."/>
            <person name="Kumar S."/>
            <person name="Blaxter L. M."/>
        </authorList>
    </citation>
    <scope>NUCLEOTIDE SEQUENCE [LARGE SCALE GENOMIC DNA]</scope>
</reference>
<name>A0A8S1E6T3_9PELO</name>
<dbReference type="SUPFAM" id="SSF53474">
    <property type="entry name" value="alpha/beta-Hydrolases"/>
    <property type="match status" value="1"/>
</dbReference>
<dbReference type="GO" id="GO:0006629">
    <property type="term" value="P:lipid metabolic process"/>
    <property type="evidence" value="ECO:0007669"/>
    <property type="project" value="InterPro"/>
</dbReference>
<dbReference type="Pfam" id="PF01764">
    <property type="entry name" value="Lipase_3"/>
    <property type="match status" value="1"/>
</dbReference>
<feature type="signal peptide" evidence="1">
    <location>
        <begin position="1"/>
        <end position="19"/>
    </location>
</feature>
<keyword evidence="1" id="KW-0732">Signal</keyword>
<dbReference type="PANTHER" id="PTHR45908:SF24">
    <property type="entry name" value="FUNGAL LIPASE-LIKE DOMAIN-CONTAINING PROTEIN"/>
    <property type="match status" value="1"/>
</dbReference>
<dbReference type="PANTHER" id="PTHR45908">
    <property type="entry name" value="PROTEIN CBG11750-RELATED"/>
    <property type="match status" value="1"/>
</dbReference>
<organism evidence="3 4">
    <name type="scientific">Caenorhabditis bovis</name>
    <dbReference type="NCBI Taxonomy" id="2654633"/>
    <lineage>
        <taxon>Eukaryota</taxon>
        <taxon>Metazoa</taxon>
        <taxon>Ecdysozoa</taxon>
        <taxon>Nematoda</taxon>
        <taxon>Chromadorea</taxon>
        <taxon>Rhabditida</taxon>
        <taxon>Rhabditina</taxon>
        <taxon>Rhabditomorpha</taxon>
        <taxon>Rhabditoidea</taxon>
        <taxon>Rhabditidae</taxon>
        <taxon>Peloderinae</taxon>
        <taxon>Caenorhabditis</taxon>
    </lineage>
</organism>
<sequence>MKALLLALLPLLAAMPADVRVDRPSYTIPYSDPIARKKLIYSSGAAYGTNPQQCLDKVFTGATVKRIVQVRCDDSPTDKCVGYTAVSPQDKAILIVFRGTTNNVQLIMEGLETVFTYHTPWVAGGNVSTYFDTGFMNLWNGGIKDDFNALAAQYPGYQVWITGHSLGGAMASLAASYITYNKIYDTKNVQLVTFGEPRVGDGNYVKAFDKTVLNAFRVTHARDPVPHLPKKNMQGYLHHRAEVYYKEKMTKYLICDDVDESSFCSNGNILPDASIKDHLNYFNENVSNLGYTNCAGK</sequence>
<feature type="chain" id="PRO_5035942598" description="Fungal lipase-type domain-containing protein" evidence="1">
    <location>
        <begin position="20"/>
        <end position="297"/>
    </location>
</feature>
<dbReference type="OrthoDB" id="5821984at2759"/>
<evidence type="ECO:0000256" key="1">
    <source>
        <dbReference type="SAM" id="SignalP"/>
    </source>
</evidence>
<dbReference type="InterPro" id="IPR002921">
    <property type="entry name" value="Fungal_lipase-type"/>
</dbReference>
<protein>
    <recommendedName>
        <fullName evidence="2">Fungal lipase-type domain-containing protein</fullName>
    </recommendedName>
</protein>
<proteinExistence type="predicted"/>
<dbReference type="InterPro" id="IPR029058">
    <property type="entry name" value="AB_hydrolase_fold"/>
</dbReference>